<dbReference type="GO" id="GO:0032993">
    <property type="term" value="C:protein-DNA complex"/>
    <property type="evidence" value="ECO:0007669"/>
    <property type="project" value="TreeGrafter"/>
</dbReference>
<evidence type="ECO:0000259" key="5">
    <source>
        <dbReference type="PROSITE" id="PS50931"/>
    </source>
</evidence>
<reference evidence="6" key="4">
    <citation type="submission" date="2024-09" db="EMBL/GenBank/DDBJ databases">
        <authorList>
            <person name="Sun Q."/>
            <person name="Mori K."/>
        </authorList>
    </citation>
    <scope>NUCLEOTIDE SEQUENCE</scope>
    <source>
        <strain evidence="6">KCTC 62575</strain>
    </source>
</reference>
<dbReference type="GO" id="GO:0003677">
    <property type="term" value="F:DNA binding"/>
    <property type="evidence" value="ECO:0007669"/>
    <property type="project" value="UniProtKB-KW"/>
</dbReference>
<dbReference type="EMBL" id="PYIX02000074">
    <property type="protein sequence ID" value="RFC81598.1"/>
    <property type="molecule type" value="Genomic_DNA"/>
</dbReference>
<keyword evidence="4" id="KW-0804">Transcription</keyword>
<dbReference type="Proteomes" id="UP001595455">
    <property type="component" value="Unassembled WGS sequence"/>
</dbReference>
<dbReference type="PRINTS" id="PR00039">
    <property type="entry name" value="HTHLYSR"/>
</dbReference>
<dbReference type="SUPFAM" id="SSF53850">
    <property type="entry name" value="Periplasmic binding protein-like II"/>
    <property type="match status" value="1"/>
</dbReference>
<dbReference type="Pfam" id="PF03466">
    <property type="entry name" value="LysR_substrate"/>
    <property type="match status" value="1"/>
</dbReference>
<dbReference type="InterPro" id="IPR036388">
    <property type="entry name" value="WH-like_DNA-bd_sf"/>
</dbReference>
<evidence type="ECO:0000256" key="3">
    <source>
        <dbReference type="ARBA" id="ARBA00023125"/>
    </source>
</evidence>
<evidence type="ECO:0000256" key="1">
    <source>
        <dbReference type="ARBA" id="ARBA00009437"/>
    </source>
</evidence>
<accession>A0A371YJD0</accession>
<organism evidence="7 8">
    <name type="scientific">Acinetobacter sichuanensis</name>
    <dbReference type="NCBI Taxonomy" id="2136183"/>
    <lineage>
        <taxon>Bacteria</taxon>
        <taxon>Pseudomonadati</taxon>
        <taxon>Pseudomonadota</taxon>
        <taxon>Gammaproteobacteria</taxon>
        <taxon>Moraxellales</taxon>
        <taxon>Moraxellaceae</taxon>
        <taxon>Acinetobacter</taxon>
    </lineage>
</organism>
<dbReference type="PROSITE" id="PS50931">
    <property type="entry name" value="HTH_LYSR"/>
    <property type="match status" value="1"/>
</dbReference>
<evidence type="ECO:0000256" key="2">
    <source>
        <dbReference type="ARBA" id="ARBA00023015"/>
    </source>
</evidence>
<reference evidence="7 8" key="2">
    <citation type="submission" date="2018-08" db="EMBL/GenBank/DDBJ databases">
        <title>The draft genome of Acinetobacter sichuanensis strain WCHAc060041.</title>
        <authorList>
            <person name="Qin J."/>
            <person name="Feng Y."/>
            <person name="Zong Z."/>
        </authorList>
    </citation>
    <scope>NUCLEOTIDE SEQUENCE [LARGE SCALE GENOMIC DNA]</scope>
    <source>
        <strain evidence="7 8">WCHAc060041</strain>
    </source>
</reference>
<feature type="domain" description="HTH lysR-type" evidence="5">
    <location>
        <begin position="1"/>
        <end position="58"/>
    </location>
</feature>
<evidence type="ECO:0000313" key="6">
    <source>
        <dbReference type="EMBL" id="MFC2996823.1"/>
    </source>
</evidence>
<keyword evidence="2" id="KW-0805">Transcription regulation</keyword>
<comment type="similarity">
    <text evidence="1">Belongs to the LysR transcriptional regulatory family.</text>
</comment>
<dbReference type="AlphaFoldDB" id="A0A371YJD0"/>
<evidence type="ECO:0000256" key="4">
    <source>
        <dbReference type="ARBA" id="ARBA00023163"/>
    </source>
</evidence>
<evidence type="ECO:0000313" key="7">
    <source>
        <dbReference type="EMBL" id="RFC81598.1"/>
    </source>
</evidence>
<dbReference type="PANTHER" id="PTHR30346">
    <property type="entry name" value="TRANSCRIPTIONAL DUAL REGULATOR HCAR-RELATED"/>
    <property type="match status" value="1"/>
</dbReference>
<evidence type="ECO:0000313" key="9">
    <source>
        <dbReference type="Proteomes" id="UP001595455"/>
    </source>
</evidence>
<proteinExistence type="inferred from homology"/>
<protein>
    <submittedName>
        <fullName evidence="7">LysR family transcriptional regulator</fullName>
    </submittedName>
    <submittedName>
        <fullName evidence="6">LysR substrate-binding domain-containing protein</fullName>
    </submittedName>
</protein>
<reference evidence="6" key="1">
    <citation type="journal article" date="2014" name="Int. J. Syst. Evol. Microbiol.">
        <title>Complete genome of a new Firmicutes species belonging to the dominant human colonic microbiota ('Ruminococcus bicirculans') reveals two chromosomes and a selective capacity to utilize plant glucans.</title>
        <authorList>
            <consortium name="NISC Comparative Sequencing Program"/>
            <person name="Wegmann U."/>
            <person name="Louis P."/>
            <person name="Goesmann A."/>
            <person name="Henrissat B."/>
            <person name="Duncan S.H."/>
            <person name="Flint H.J."/>
        </authorList>
    </citation>
    <scope>NUCLEOTIDE SEQUENCE</scope>
    <source>
        <strain evidence="6">KCTC 62575</strain>
    </source>
</reference>
<dbReference type="InterPro" id="IPR005119">
    <property type="entry name" value="LysR_subst-bd"/>
</dbReference>
<dbReference type="Gene3D" id="3.40.190.10">
    <property type="entry name" value="Periplasmic binding protein-like II"/>
    <property type="match status" value="2"/>
</dbReference>
<dbReference type="OrthoDB" id="5289754at2"/>
<dbReference type="RefSeq" id="WP_107010097.1">
    <property type="nucleotide sequence ID" value="NZ_JAVIDQ010000012.1"/>
</dbReference>
<dbReference type="Gene3D" id="1.10.10.10">
    <property type="entry name" value="Winged helix-like DNA-binding domain superfamily/Winged helix DNA-binding domain"/>
    <property type="match status" value="1"/>
</dbReference>
<evidence type="ECO:0000313" key="8">
    <source>
        <dbReference type="Proteomes" id="UP000240957"/>
    </source>
</evidence>
<gene>
    <name evidence="6" type="ORF">ACFODO_16480</name>
    <name evidence="7" type="ORF">C9E89_020990</name>
</gene>
<name>A0A371YJD0_9GAMM</name>
<dbReference type="EMBL" id="JBHRSF010000092">
    <property type="protein sequence ID" value="MFC2996823.1"/>
    <property type="molecule type" value="Genomic_DNA"/>
</dbReference>
<dbReference type="PANTHER" id="PTHR30346:SF0">
    <property type="entry name" value="HCA OPERON TRANSCRIPTIONAL ACTIVATOR HCAR"/>
    <property type="match status" value="1"/>
</dbReference>
<dbReference type="InterPro" id="IPR036390">
    <property type="entry name" value="WH_DNA-bd_sf"/>
</dbReference>
<comment type="caution">
    <text evidence="7">The sequence shown here is derived from an EMBL/GenBank/DDBJ whole genome shotgun (WGS) entry which is preliminary data.</text>
</comment>
<dbReference type="InterPro" id="IPR000847">
    <property type="entry name" value="LysR_HTH_N"/>
</dbReference>
<sequence>MELRHLKYFVMVAQELNFSNAAIKLHTVQPSLSQQIRDLEDFIGVQLFIRTKRKVELTHEGSIFLQHAKLILQSAEKAVSITRQSKKNSENHLKIGFVPVAEIKILPLLIPILNKLFPHLTTELISLNDTQMLSAIDNGHIDIALSRADMNNEEIYSQKIFEEPLIFLMNKDHALAKLNEIPIKLLEDHNFIIPSKACSPQLHHKIIDFMQSQNVDLNIIQEADNILFNINFLNINKTCTILPSYVTEILNENIISKPLDIKLPHIELFLSKRKSNDSQKFIDFFKTIDNFQL</sequence>
<reference evidence="9" key="3">
    <citation type="journal article" date="2019" name="Int. J. Syst. Evol. Microbiol.">
        <title>The Global Catalogue of Microorganisms (GCM) 10K type strain sequencing project: providing services to taxonomists for standard genome sequencing and annotation.</title>
        <authorList>
            <consortium name="The Broad Institute Genomics Platform"/>
            <consortium name="The Broad Institute Genome Sequencing Center for Infectious Disease"/>
            <person name="Wu L."/>
            <person name="Ma J."/>
        </authorList>
    </citation>
    <scope>NUCLEOTIDE SEQUENCE [LARGE SCALE GENOMIC DNA]</scope>
    <source>
        <strain evidence="9">KCTC 62575</strain>
    </source>
</reference>
<dbReference type="Pfam" id="PF00126">
    <property type="entry name" value="HTH_1"/>
    <property type="match status" value="1"/>
</dbReference>
<dbReference type="Proteomes" id="UP000240957">
    <property type="component" value="Unassembled WGS sequence"/>
</dbReference>
<dbReference type="SUPFAM" id="SSF46785">
    <property type="entry name" value="Winged helix' DNA-binding domain"/>
    <property type="match status" value="1"/>
</dbReference>
<keyword evidence="9" id="KW-1185">Reference proteome</keyword>
<keyword evidence="3" id="KW-0238">DNA-binding</keyword>
<dbReference type="FunFam" id="1.10.10.10:FF:000001">
    <property type="entry name" value="LysR family transcriptional regulator"/>
    <property type="match status" value="1"/>
</dbReference>
<dbReference type="GO" id="GO:0003700">
    <property type="term" value="F:DNA-binding transcription factor activity"/>
    <property type="evidence" value="ECO:0007669"/>
    <property type="project" value="InterPro"/>
</dbReference>